<dbReference type="Pfam" id="PF03764">
    <property type="entry name" value="EFG_IV"/>
    <property type="match status" value="1"/>
</dbReference>
<dbReference type="GO" id="GO:0003746">
    <property type="term" value="F:translation elongation factor activity"/>
    <property type="evidence" value="ECO:0007669"/>
    <property type="project" value="UniProtKB-KW"/>
</dbReference>
<dbReference type="CDD" id="cd04170">
    <property type="entry name" value="EF-G_bact"/>
    <property type="match status" value="1"/>
</dbReference>
<dbReference type="InterPro" id="IPR014721">
    <property type="entry name" value="Ribsml_uS5_D2-typ_fold_subgr"/>
</dbReference>
<dbReference type="GO" id="GO:0032790">
    <property type="term" value="P:ribosome disassembly"/>
    <property type="evidence" value="ECO:0007669"/>
    <property type="project" value="TreeGrafter"/>
</dbReference>
<dbReference type="EMBL" id="JACFXV010000053">
    <property type="protein sequence ID" value="MBA5777895.1"/>
    <property type="molecule type" value="Genomic_DNA"/>
</dbReference>
<dbReference type="CDD" id="cd01434">
    <property type="entry name" value="EFG_mtEFG1_IV"/>
    <property type="match status" value="1"/>
</dbReference>
<dbReference type="CDD" id="cd03713">
    <property type="entry name" value="EFG_mtEFG_C"/>
    <property type="match status" value="1"/>
</dbReference>
<organism evidence="8 9">
    <name type="scientific">Stappia albiluteola</name>
    <dbReference type="NCBI Taxonomy" id="2758565"/>
    <lineage>
        <taxon>Bacteria</taxon>
        <taxon>Pseudomonadati</taxon>
        <taxon>Pseudomonadota</taxon>
        <taxon>Alphaproteobacteria</taxon>
        <taxon>Hyphomicrobiales</taxon>
        <taxon>Stappiaceae</taxon>
        <taxon>Stappia</taxon>
    </lineage>
</organism>
<evidence type="ECO:0000313" key="9">
    <source>
        <dbReference type="Proteomes" id="UP000541109"/>
    </source>
</evidence>
<name>A0A839AFK2_9HYPH</name>
<gene>
    <name evidence="8" type="ORF">H2509_12255</name>
</gene>
<dbReference type="GO" id="GO:0097216">
    <property type="term" value="F:guanosine tetraphosphate binding"/>
    <property type="evidence" value="ECO:0007669"/>
    <property type="project" value="UniProtKB-ARBA"/>
</dbReference>
<dbReference type="SMART" id="SM00889">
    <property type="entry name" value="EFG_IV"/>
    <property type="match status" value="1"/>
</dbReference>
<keyword evidence="9" id="KW-1185">Reference proteome</keyword>
<evidence type="ECO:0000256" key="6">
    <source>
        <dbReference type="ARBA" id="ARBA00024731"/>
    </source>
</evidence>
<comment type="function">
    <text evidence="6">Catalyzes the GTP-dependent ribosomal translocation step during translation elongation. During this step, the ribosome changes from the pre-translocational (PRE) to the post-translocational (POST) state as the newly formed A-site-bound peptidyl-tRNA and P-site-bound deacylated tRNA move to the P and E sites, respectively. Catalyzes the coordinated movement of the two tRNA molecules, the mRNA and conformational changes in the ribosome.</text>
</comment>
<dbReference type="PANTHER" id="PTHR43261:SF7">
    <property type="entry name" value="ELONGATION FACTOR G-LIKE PROTEIN"/>
    <property type="match status" value="1"/>
</dbReference>
<dbReference type="InterPro" id="IPR020568">
    <property type="entry name" value="Ribosomal_Su5_D2-typ_SF"/>
</dbReference>
<dbReference type="SUPFAM" id="SSF54211">
    <property type="entry name" value="Ribosomal protein S5 domain 2-like"/>
    <property type="match status" value="1"/>
</dbReference>
<dbReference type="PROSITE" id="PS51722">
    <property type="entry name" value="G_TR_2"/>
    <property type="match status" value="1"/>
</dbReference>
<evidence type="ECO:0000259" key="7">
    <source>
        <dbReference type="PROSITE" id="PS51722"/>
    </source>
</evidence>
<dbReference type="InterPro" id="IPR005225">
    <property type="entry name" value="Small_GTP-bd"/>
</dbReference>
<dbReference type="InterPro" id="IPR035649">
    <property type="entry name" value="EFG_V"/>
</dbReference>
<evidence type="ECO:0000256" key="5">
    <source>
        <dbReference type="ARBA" id="ARBA00023134"/>
    </source>
</evidence>
<dbReference type="SUPFAM" id="SSF52540">
    <property type="entry name" value="P-loop containing nucleoside triphosphate hydrolases"/>
    <property type="match status" value="1"/>
</dbReference>
<dbReference type="InterPro" id="IPR005517">
    <property type="entry name" value="Transl_elong_EFG/EF2_IV"/>
</dbReference>
<comment type="caution">
    <text evidence="8">The sequence shown here is derived from an EMBL/GenBank/DDBJ whole genome shotgun (WGS) entry which is preliminary data.</text>
</comment>
<keyword evidence="5" id="KW-0342">GTP-binding</keyword>
<dbReference type="Gene3D" id="3.30.70.870">
    <property type="entry name" value="Elongation Factor G (Translational Gtpase), domain 3"/>
    <property type="match status" value="1"/>
</dbReference>
<dbReference type="Gene3D" id="3.30.70.240">
    <property type="match status" value="1"/>
</dbReference>
<dbReference type="GO" id="GO:0005525">
    <property type="term" value="F:GTP binding"/>
    <property type="evidence" value="ECO:0007669"/>
    <property type="project" value="UniProtKB-KW"/>
</dbReference>
<dbReference type="InterPro" id="IPR000795">
    <property type="entry name" value="T_Tr_GTP-bd_dom"/>
</dbReference>
<dbReference type="NCBIfam" id="NF009379">
    <property type="entry name" value="PRK12740.1-3"/>
    <property type="match status" value="1"/>
</dbReference>
<evidence type="ECO:0000256" key="4">
    <source>
        <dbReference type="ARBA" id="ARBA00022917"/>
    </source>
</evidence>
<dbReference type="InterPro" id="IPR047872">
    <property type="entry name" value="EFG_IV"/>
</dbReference>
<feature type="domain" description="Tr-type G" evidence="7">
    <location>
        <begin position="18"/>
        <end position="292"/>
    </location>
</feature>
<dbReference type="Gene3D" id="3.30.230.10">
    <property type="match status" value="1"/>
</dbReference>
<evidence type="ECO:0000256" key="1">
    <source>
        <dbReference type="ARBA" id="ARBA00017872"/>
    </source>
</evidence>
<keyword evidence="4" id="KW-0648">Protein biosynthesis</keyword>
<dbReference type="NCBIfam" id="NF009891">
    <property type="entry name" value="PRK13351.1-1"/>
    <property type="match status" value="1"/>
</dbReference>
<dbReference type="InterPro" id="IPR009000">
    <property type="entry name" value="Transl_B-barrel_sf"/>
</dbReference>
<dbReference type="InterPro" id="IPR000640">
    <property type="entry name" value="EFG_V-like"/>
</dbReference>
<dbReference type="Gene3D" id="2.40.30.10">
    <property type="entry name" value="Translation factors"/>
    <property type="match status" value="1"/>
</dbReference>
<dbReference type="CDD" id="cd16262">
    <property type="entry name" value="EFG_III"/>
    <property type="match status" value="1"/>
</dbReference>
<dbReference type="Pfam" id="PF00009">
    <property type="entry name" value="GTP_EFTU"/>
    <property type="match status" value="1"/>
</dbReference>
<keyword evidence="2" id="KW-0547">Nucleotide-binding</keyword>
<dbReference type="Pfam" id="PF14492">
    <property type="entry name" value="EFG_III"/>
    <property type="match status" value="1"/>
</dbReference>
<proteinExistence type="predicted"/>
<protein>
    <recommendedName>
        <fullName evidence="1">Elongation factor G</fullName>
    </recommendedName>
</protein>
<dbReference type="SMART" id="SM00838">
    <property type="entry name" value="EFG_C"/>
    <property type="match status" value="1"/>
</dbReference>
<dbReference type="InterPro" id="IPR041095">
    <property type="entry name" value="EFG_II"/>
</dbReference>
<dbReference type="AlphaFoldDB" id="A0A839AFK2"/>
<dbReference type="PANTHER" id="PTHR43261">
    <property type="entry name" value="TRANSLATION ELONGATION FACTOR G-RELATED"/>
    <property type="match status" value="1"/>
</dbReference>
<evidence type="ECO:0000256" key="3">
    <source>
        <dbReference type="ARBA" id="ARBA00022768"/>
    </source>
</evidence>
<accession>A0A839AFK2</accession>
<evidence type="ECO:0000256" key="2">
    <source>
        <dbReference type="ARBA" id="ARBA00022741"/>
    </source>
</evidence>
<dbReference type="Pfam" id="PF00679">
    <property type="entry name" value="EFG_C"/>
    <property type="match status" value="1"/>
</dbReference>
<dbReference type="Proteomes" id="UP000541109">
    <property type="component" value="Unassembled WGS sequence"/>
</dbReference>
<dbReference type="SUPFAM" id="SSF54980">
    <property type="entry name" value="EF-G C-terminal domain-like"/>
    <property type="match status" value="2"/>
</dbReference>
<dbReference type="GO" id="GO:0003924">
    <property type="term" value="F:GTPase activity"/>
    <property type="evidence" value="ECO:0007669"/>
    <property type="project" value="InterPro"/>
</dbReference>
<dbReference type="InterPro" id="IPR027417">
    <property type="entry name" value="P-loop_NTPase"/>
</dbReference>
<dbReference type="PRINTS" id="PR01037">
    <property type="entry name" value="TCRTETOQM"/>
</dbReference>
<sequence>MGDERKGKEQKADNGRLAGPRCIAIIGPFASGKTTLLEAILARTGAIQRQGTIAAANTVGDASPEARDHAMSVELNVAETDYLGDTYTFIDCPGSVEFLAEADGALAGVDMAIVVVEADEKKVPALQVILKRLEDLAIPRVLFINKIDKTTMRVRDVLQTLQPASAVPMVLRQIPIWKNGIAMGFIDLALERAFVYREHAESLVIEIPDDDRAREVEARFEMLEKLADHDDVLMEALLEDIAPGKERVFGDLVEEMRQAVICPVFIGSAEHGNGIQRLLKALRHEAPDIGMTRARLGVDDGAPATVQILKTVHTPHAGKLSIARILTGSIGDADVLVREDGSEARISGFYRVVGQQATKRDRAEVGETVGLGKLEKVQTGETLGGAGPVTQLARLETPPPVLAIAVAPKERRDDVKLSAALAKLAEEDRGLIVRHAQDSAETILEGQGEMHLRVALERLHGKYGLDVERRVATVPYRETIRGGTSIRGRHKKQSGGHGQFGDVVLEIRPLERGGGFVFDDRITGGVVPKQYIPSVGEGVKEALREGPLGFPVVDVGVTLTDGSYHSVDSSDQAFRMAAILGMRDGLPQCKPVLLEPIYEVVVACPNDTTAKINAIISARRGQILGFDARPGWPGWDEVRCTMPEAEIGELIVEVRSATAGVGSYTKRFGHMAELSGKAAEEICQRFGKQAA</sequence>
<reference evidence="8 9" key="1">
    <citation type="submission" date="2020-07" db="EMBL/GenBank/DDBJ databases">
        <title>Stappia sp., F7233, whole genome shotgun sequencing project.</title>
        <authorList>
            <person name="Jiang S."/>
            <person name="Liu Z.W."/>
            <person name="Du Z.J."/>
        </authorList>
    </citation>
    <scope>NUCLEOTIDE SEQUENCE [LARGE SCALE GENOMIC DNA]</scope>
    <source>
        <strain evidence="8 9">F7233</strain>
    </source>
</reference>
<dbReference type="RefSeq" id="WP_182165678.1">
    <property type="nucleotide sequence ID" value="NZ_JACFXV010000053.1"/>
</dbReference>
<dbReference type="SUPFAM" id="SSF50447">
    <property type="entry name" value="Translation proteins"/>
    <property type="match status" value="1"/>
</dbReference>
<dbReference type="InterPro" id="IPR035647">
    <property type="entry name" value="EFG_III/V"/>
</dbReference>
<evidence type="ECO:0000313" key="8">
    <source>
        <dbReference type="EMBL" id="MBA5777895.1"/>
    </source>
</evidence>
<keyword evidence="3 8" id="KW-0251">Elongation factor</keyword>
<dbReference type="NCBIfam" id="TIGR00231">
    <property type="entry name" value="small_GTP"/>
    <property type="match status" value="1"/>
</dbReference>
<dbReference type="InterPro" id="IPR009022">
    <property type="entry name" value="EFG_III"/>
</dbReference>
<dbReference type="Gene3D" id="3.40.50.300">
    <property type="entry name" value="P-loop containing nucleotide triphosphate hydrolases"/>
    <property type="match status" value="1"/>
</dbReference>